<comment type="caution">
    <text evidence="1">The sequence shown here is derived from an EMBL/GenBank/DDBJ whole genome shotgun (WGS) entry which is preliminary data.</text>
</comment>
<reference evidence="1" key="2">
    <citation type="submission" date="2020-06" db="EMBL/GenBank/DDBJ databases">
        <authorList>
            <person name="Sheffer M."/>
        </authorList>
    </citation>
    <scope>NUCLEOTIDE SEQUENCE</scope>
</reference>
<keyword evidence="2" id="KW-1185">Reference proteome</keyword>
<sequence length="84" mass="9213">MSSLPFSDVESIERRWVQSTLLKASLGAVVDCKAQPACAGLLSRWWPLNPEVSPLKKLTIPDWSSAPAVLRGKLIQRNSAVALR</sequence>
<evidence type="ECO:0000313" key="1">
    <source>
        <dbReference type="EMBL" id="KAF8785969.1"/>
    </source>
</evidence>
<protein>
    <submittedName>
        <fullName evidence="1">Uncharacterized protein</fullName>
    </submittedName>
</protein>
<gene>
    <name evidence="1" type="ORF">HNY73_011449</name>
</gene>
<proteinExistence type="predicted"/>
<dbReference type="Proteomes" id="UP000807504">
    <property type="component" value="Unassembled WGS sequence"/>
</dbReference>
<dbReference type="EMBL" id="JABXBU010000030">
    <property type="protein sequence ID" value="KAF8785969.1"/>
    <property type="molecule type" value="Genomic_DNA"/>
</dbReference>
<evidence type="ECO:0000313" key="2">
    <source>
        <dbReference type="Proteomes" id="UP000807504"/>
    </source>
</evidence>
<accession>A0A8T0F963</accession>
<reference evidence="1" key="1">
    <citation type="journal article" date="2020" name="bioRxiv">
        <title>Chromosome-level reference genome of the European wasp spider Argiope bruennichi: a resource for studies on range expansion and evolutionary adaptation.</title>
        <authorList>
            <person name="Sheffer M.M."/>
            <person name="Hoppe A."/>
            <person name="Krehenwinkel H."/>
            <person name="Uhl G."/>
            <person name="Kuss A.W."/>
            <person name="Jensen L."/>
            <person name="Jensen C."/>
            <person name="Gillespie R.G."/>
            <person name="Hoff K.J."/>
            <person name="Prost S."/>
        </authorList>
    </citation>
    <scope>NUCLEOTIDE SEQUENCE</scope>
</reference>
<dbReference type="AlphaFoldDB" id="A0A8T0F963"/>
<organism evidence="1 2">
    <name type="scientific">Argiope bruennichi</name>
    <name type="common">Wasp spider</name>
    <name type="synonym">Aranea bruennichi</name>
    <dbReference type="NCBI Taxonomy" id="94029"/>
    <lineage>
        <taxon>Eukaryota</taxon>
        <taxon>Metazoa</taxon>
        <taxon>Ecdysozoa</taxon>
        <taxon>Arthropoda</taxon>
        <taxon>Chelicerata</taxon>
        <taxon>Arachnida</taxon>
        <taxon>Araneae</taxon>
        <taxon>Araneomorphae</taxon>
        <taxon>Entelegynae</taxon>
        <taxon>Araneoidea</taxon>
        <taxon>Araneidae</taxon>
        <taxon>Argiope</taxon>
    </lineage>
</organism>
<name>A0A8T0F963_ARGBR</name>